<evidence type="ECO:0000313" key="2">
    <source>
        <dbReference type="EMBL" id="VVW79623.1"/>
    </source>
</evidence>
<dbReference type="AlphaFoldDB" id="A0A5K1H343"/>
<feature type="compositionally biased region" description="Low complexity" evidence="1">
    <location>
        <begin position="87"/>
        <end position="100"/>
    </location>
</feature>
<feature type="region of interest" description="Disordered" evidence="1">
    <location>
        <begin position="22"/>
        <end position="156"/>
    </location>
</feature>
<protein>
    <submittedName>
        <fullName evidence="2">Uncharacterized protein</fullName>
    </submittedName>
</protein>
<reference evidence="2" key="1">
    <citation type="submission" date="2019-09" db="EMBL/GenBank/DDBJ databases">
        <authorList>
            <person name="Zhang L."/>
        </authorList>
    </citation>
    <scope>NUCLEOTIDE SEQUENCE</scope>
</reference>
<accession>A0A5K1H343</accession>
<organism evidence="2">
    <name type="scientific">Nymphaea colorata</name>
    <name type="common">pocket water lily</name>
    <dbReference type="NCBI Taxonomy" id="210225"/>
    <lineage>
        <taxon>Eukaryota</taxon>
        <taxon>Viridiplantae</taxon>
        <taxon>Streptophyta</taxon>
        <taxon>Embryophyta</taxon>
        <taxon>Tracheophyta</taxon>
        <taxon>Spermatophyta</taxon>
        <taxon>Magnoliopsida</taxon>
        <taxon>Nymphaeales</taxon>
        <taxon>Nymphaeaceae</taxon>
        <taxon>Nymphaea</taxon>
    </lineage>
</organism>
<proteinExistence type="predicted"/>
<gene>
    <name evidence="2" type="ORF">NYM_LOCUS27883</name>
</gene>
<feature type="compositionally biased region" description="Polar residues" evidence="1">
    <location>
        <begin position="104"/>
        <end position="113"/>
    </location>
</feature>
<name>A0A5K1H343_9MAGN</name>
<evidence type="ECO:0000256" key="1">
    <source>
        <dbReference type="SAM" id="MobiDB-lite"/>
    </source>
</evidence>
<dbReference type="EMBL" id="LR721787">
    <property type="protein sequence ID" value="VVW79623.1"/>
    <property type="molecule type" value="Genomic_DNA"/>
</dbReference>
<sequence length="156" mass="16444">MQQGLPHSATQAGEGHFMQHSQAMGATQQHPFPPRVPMQFSSPQQMQEHQHHQQHIQQQMLHQQQQFAQSPFGMRPGSSNGVRPEVALGASSAAQQLSAGTMLVGSSSSNPMENMQMAGGLTGDAQGNKQEAGATGSDNQSGNGPRSSTSGIDSKA</sequence>
<feature type="compositionally biased region" description="Polar residues" evidence="1">
    <location>
        <begin position="136"/>
        <end position="156"/>
    </location>
</feature>
<feature type="compositionally biased region" description="Low complexity" evidence="1">
    <location>
        <begin position="55"/>
        <end position="66"/>
    </location>
</feature>